<evidence type="ECO:0000313" key="2">
    <source>
        <dbReference type="Proteomes" id="UP000662618"/>
    </source>
</evidence>
<evidence type="ECO:0000313" key="1">
    <source>
        <dbReference type="EMBL" id="CAD7800697.1"/>
    </source>
</evidence>
<keyword evidence="2" id="KW-1185">Reference proteome</keyword>
<comment type="caution">
    <text evidence="1">The sequence shown here is derived from an EMBL/GenBank/DDBJ whole genome shotgun (WGS) entry which is preliminary data.</text>
</comment>
<reference evidence="1" key="1">
    <citation type="submission" date="2020-12" db="EMBL/GenBank/DDBJ databases">
        <authorList>
            <person name="Rodrigo-Torres L."/>
            <person name="Arahal R. D."/>
            <person name="Lucena T."/>
        </authorList>
    </citation>
    <scope>NUCLEOTIDE SEQUENCE</scope>
    <source>
        <strain evidence="1">CECT 9390</strain>
    </source>
</reference>
<organism evidence="1 2">
    <name type="scientific">Chryseobacterium aquaeductus</name>
    <dbReference type="NCBI Taxonomy" id="2675056"/>
    <lineage>
        <taxon>Bacteria</taxon>
        <taxon>Pseudomonadati</taxon>
        <taxon>Bacteroidota</taxon>
        <taxon>Flavobacteriia</taxon>
        <taxon>Flavobacteriales</taxon>
        <taxon>Weeksellaceae</taxon>
        <taxon>Chryseobacterium group</taxon>
        <taxon>Chryseobacterium</taxon>
    </lineage>
</organism>
<dbReference type="RefSeq" id="WP_162087176.1">
    <property type="nucleotide sequence ID" value="NZ_CAJIMS010000001.1"/>
</dbReference>
<dbReference type="EMBL" id="CAJIMS010000001">
    <property type="protein sequence ID" value="CAD7800697.1"/>
    <property type="molecule type" value="Genomic_DNA"/>
</dbReference>
<accession>A0A9N8MEZ8</accession>
<sequence>MKKITLFLTAFALVCTTACKKDDTKKSVIEEKVSTKTYATFDGVAVPQFSNQEVQKFAIEYATMVTEMTAASKSGDIAKIDALAEKSKEWTSKQAAWQSKMTSQDSQLWADFVTRLSEAQRTK</sequence>
<proteinExistence type="predicted"/>
<name>A0A9N8MEZ8_9FLAO</name>
<protein>
    <submittedName>
        <fullName evidence="1">Uncharacterized protein</fullName>
    </submittedName>
</protein>
<dbReference type="AlphaFoldDB" id="A0A9N8MEZ8"/>
<gene>
    <name evidence="1" type="ORF">CHRY9390_00667</name>
</gene>
<dbReference type="Proteomes" id="UP000662618">
    <property type="component" value="Unassembled WGS sequence"/>
</dbReference>